<dbReference type="Proteomes" id="UP000030017">
    <property type="component" value="Unassembled WGS sequence"/>
</dbReference>
<dbReference type="GO" id="GO:0005829">
    <property type="term" value="C:cytosol"/>
    <property type="evidence" value="ECO:0007669"/>
    <property type="project" value="TreeGrafter"/>
</dbReference>
<keyword evidence="10" id="KW-0969">Cilium</keyword>
<feature type="domain" description="Flagellar basal body rod protein N-terminal" evidence="6">
    <location>
        <begin position="4"/>
        <end position="33"/>
    </location>
</feature>
<dbReference type="AlphaFoldDB" id="A0A0A0EMI8"/>
<dbReference type="eggNOG" id="COG1749">
    <property type="taxonomic scope" value="Bacteria"/>
</dbReference>
<dbReference type="NCBIfam" id="TIGR03506">
    <property type="entry name" value="FlgEFG_subfam"/>
    <property type="match status" value="1"/>
</dbReference>
<dbReference type="OrthoDB" id="8578401at2"/>
<dbReference type="InterPro" id="IPR037058">
    <property type="entry name" value="Falgellar_hook_FlgE_sf"/>
</dbReference>
<dbReference type="RefSeq" id="WP_036194157.1">
    <property type="nucleotide sequence ID" value="NZ_AVPS01000006.1"/>
</dbReference>
<comment type="similarity">
    <text evidence="2 5">Belongs to the flagella basal body rod proteins family.</text>
</comment>
<dbReference type="InterPro" id="IPR011491">
    <property type="entry name" value="FlgE_D2"/>
</dbReference>
<name>A0A0A0EMI8_9GAMM</name>
<dbReference type="PANTHER" id="PTHR30435">
    <property type="entry name" value="FLAGELLAR PROTEIN"/>
    <property type="match status" value="1"/>
</dbReference>
<dbReference type="STRING" id="1122185.N792_10200"/>
<reference evidence="10 11" key="1">
    <citation type="submission" date="2013-08" db="EMBL/GenBank/DDBJ databases">
        <title>Genome sequencing of Lysobacter.</title>
        <authorList>
            <person name="Zhang S."/>
            <person name="Wang G."/>
        </authorList>
    </citation>
    <scope>NUCLEOTIDE SEQUENCE [LARGE SCALE GENOMIC DNA]</scope>
    <source>
        <strain evidence="10 11">Ko07</strain>
    </source>
</reference>
<feature type="domain" description="Flagellar hook protein FlgE D2" evidence="8">
    <location>
        <begin position="162"/>
        <end position="287"/>
    </location>
</feature>
<evidence type="ECO:0000259" key="6">
    <source>
        <dbReference type="Pfam" id="PF00460"/>
    </source>
</evidence>
<evidence type="ECO:0000256" key="3">
    <source>
        <dbReference type="ARBA" id="ARBA00019015"/>
    </source>
</evidence>
<dbReference type="SUPFAM" id="SSF117143">
    <property type="entry name" value="Flagellar hook protein flgE"/>
    <property type="match status" value="1"/>
</dbReference>
<gene>
    <name evidence="10" type="ORF">N792_10200</name>
</gene>
<keyword evidence="10" id="KW-0282">Flagellum</keyword>
<accession>A0A0A0EMI8</accession>
<dbReference type="GO" id="GO:0009424">
    <property type="term" value="C:bacterial-type flagellum hook"/>
    <property type="evidence" value="ECO:0007669"/>
    <property type="project" value="TreeGrafter"/>
</dbReference>
<evidence type="ECO:0000259" key="8">
    <source>
        <dbReference type="Pfam" id="PF07559"/>
    </source>
</evidence>
<keyword evidence="10" id="KW-0966">Cell projection</keyword>
<dbReference type="GO" id="GO:0009425">
    <property type="term" value="C:bacterial-type flagellum basal body"/>
    <property type="evidence" value="ECO:0007669"/>
    <property type="project" value="UniProtKB-SubCell"/>
</dbReference>
<organism evidence="10 11">
    <name type="scientific">Lysobacter concretionis Ko07 = DSM 16239</name>
    <dbReference type="NCBI Taxonomy" id="1122185"/>
    <lineage>
        <taxon>Bacteria</taxon>
        <taxon>Pseudomonadati</taxon>
        <taxon>Pseudomonadota</taxon>
        <taxon>Gammaproteobacteria</taxon>
        <taxon>Lysobacterales</taxon>
        <taxon>Lysobacteraceae</taxon>
        <taxon>Novilysobacter</taxon>
    </lineage>
</organism>
<feature type="domain" description="Flagellar hook protein FlgE/F/G-like D1" evidence="9">
    <location>
        <begin position="83"/>
        <end position="124"/>
    </location>
</feature>
<dbReference type="PANTHER" id="PTHR30435:SF1">
    <property type="entry name" value="FLAGELLAR HOOK PROTEIN FLGE"/>
    <property type="match status" value="1"/>
</dbReference>
<sequence length="406" mass="41968">MSFRISLSGMNAATSDLNVTSNNIANANTTGFKQSRAEFADVFPVSAYGLSRNAIGAGVKLAQVAQQFDQGNVEFSGKALDLAISGQGFFTMSNNGATVYSRAGNFGADADGFVVNPAGHRLQVFPPSASGIGFDTGRLGDLQLAVGDAPPRATGKVDIGTNLSAEAKPPAITPFDGNDPETYTHTTSLTVYDSLGAAHTQSMHFVKTANANEWEIHTSIDGTATGAPTTLQYSDTGALLSPSPGRFPMPPHDPGNGAAPMAITLDLGNSTQYGNKFGVSALVQDGHATGRLTGIEVSAEGVVNARYTNGVSTPLGQVALTNFANPQGLQSLGDNAWAETAESGDARVGTAGSSAFGMVQGGALEASNVDLTEQLVNMITAQRNFQANAQMISTQDQITQTVINIR</sequence>
<comment type="caution">
    <text evidence="10">The sequence shown here is derived from an EMBL/GenBank/DDBJ whole genome shotgun (WGS) entry which is preliminary data.</text>
</comment>
<keyword evidence="11" id="KW-1185">Reference proteome</keyword>
<evidence type="ECO:0000256" key="2">
    <source>
        <dbReference type="ARBA" id="ARBA00009677"/>
    </source>
</evidence>
<evidence type="ECO:0000256" key="4">
    <source>
        <dbReference type="ARBA" id="ARBA00023143"/>
    </source>
</evidence>
<dbReference type="PROSITE" id="PS00588">
    <property type="entry name" value="FLAGELLA_BB_ROD"/>
    <property type="match status" value="1"/>
</dbReference>
<dbReference type="EMBL" id="AVPS01000006">
    <property type="protein sequence ID" value="KGM51500.1"/>
    <property type="molecule type" value="Genomic_DNA"/>
</dbReference>
<dbReference type="InterPro" id="IPR010930">
    <property type="entry name" value="Flg_bb/hook_C_dom"/>
</dbReference>
<protein>
    <recommendedName>
        <fullName evidence="3 5">Flagellar hook protein FlgE</fullName>
    </recommendedName>
</protein>
<dbReference type="Gene3D" id="2.60.98.20">
    <property type="entry name" value="Flagellar hook protein FlgE"/>
    <property type="match status" value="1"/>
</dbReference>
<dbReference type="InterPro" id="IPR001444">
    <property type="entry name" value="Flag_bb_rod_N"/>
</dbReference>
<evidence type="ECO:0000259" key="7">
    <source>
        <dbReference type="Pfam" id="PF06429"/>
    </source>
</evidence>
<keyword evidence="4 5" id="KW-0975">Bacterial flagellum</keyword>
<evidence type="ECO:0000313" key="10">
    <source>
        <dbReference type="EMBL" id="KGM51500.1"/>
    </source>
</evidence>
<dbReference type="Pfam" id="PF06429">
    <property type="entry name" value="Flg_bbr_C"/>
    <property type="match status" value="1"/>
</dbReference>
<dbReference type="InterPro" id="IPR019776">
    <property type="entry name" value="Flagellar_basal_body_rod_CS"/>
</dbReference>
<dbReference type="InterPro" id="IPR020013">
    <property type="entry name" value="Flagellar_FlgE/F/G"/>
</dbReference>
<evidence type="ECO:0000259" key="9">
    <source>
        <dbReference type="Pfam" id="PF22692"/>
    </source>
</evidence>
<dbReference type="NCBIfam" id="NF004238">
    <property type="entry name" value="PRK05682.1-1"/>
    <property type="match status" value="1"/>
</dbReference>
<dbReference type="GO" id="GO:0071978">
    <property type="term" value="P:bacterial-type flagellum-dependent swarming motility"/>
    <property type="evidence" value="ECO:0007669"/>
    <property type="project" value="TreeGrafter"/>
</dbReference>
<dbReference type="Pfam" id="PF00460">
    <property type="entry name" value="Flg_bb_rod"/>
    <property type="match status" value="1"/>
</dbReference>
<dbReference type="InterPro" id="IPR053967">
    <property type="entry name" value="LlgE_F_G-like_D1"/>
</dbReference>
<comment type="subcellular location">
    <subcellularLocation>
        <location evidence="1 5">Bacterial flagellum basal body</location>
    </subcellularLocation>
</comment>
<dbReference type="Pfam" id="PF07559">
    <property type="entry name" value="FlgE_D2"/>
    <property type="match status" value="1"/>
</dbReference>
<evidence type="ECO:0000256" key="5">
    <source>
        <dbReference type="RuleBase" id="RU362116"/>
    </source>
</evidence>
<dbReference type="InterPro" id="IPR037925">
    <property type="entry name" value="FlgE/F/G-like"/>
</dbReference>
<feature type="domain" description="Flagellar basal-body/hook protein C-terminal" evidence="7">
    <location>
        <begin position="361"/>
        <end position="405"/>
    </location>
</feature>
<dbReference type="Pfam" id="PF22692">
    <property type="entry name" value="LlgE_F_G_D1"/>
    <property type="match status" value="1"/>
</dbReference>
<evidence type="ECO:0000313" key="11">
    <source>
        <dbReference type="Proteomes" id="UP000030017"/>
    </source>
</evidence>
<proteinExistence type="inferred from homology"/>
<comment type="function">
    <text evidence="5">A flexible structure which links the flagellar filament to the drive apparatus in the basal body.</text>
</comment>
<evidence type="ECO:0000256" key="1">
    <source>
        <dbReference type="ARBA" id="ARBA00004117"/>
    </source>
</evidence>